<dbReference type="NCBIfam" id="TIGR00040">
    <property type="entry name" value="yfcE"/>
    <property type="match status" value="1"/>
</dbReference>
<evidence type="ECO:0000313" key="5">
    <source>
        <dbReference type="Proteomes" id="UP000653358"/>
    </source>
</evidence>
<gene>
    <name evidence="4" type="ORF">GH807_06395</name>
</gene>
<protein>
    <recommendedName>
        <fullName evidence="2">Phosphoesterase</fullName>
        <ecNumber evidence="2">3.1.4.-</ecNumber>
    </recommendedName>
</protein>
<dbReference type="Pfam" id="PF12850">
    <property type="entry name" value="Metallophos_2"/>
    <property type="match status" value="1"/>
</dbReference>
<dbReference type="EC" id="3.1.4.-" evidence="2"/>
<dbReference type="InterPro" id="IPR000979">
    <property type="entry name" value="Phosphodiesterase_MJ0936/Vps29"/>
</dbReference>
<dbReference type="SUPFAM" id="SSF56300">
    <property type="entry name" value="Metallo-dependent phosphatases"/>
    <property type="match status" value="1"/>
</dbReference>
<organism evidence="4 5">
    <name type="scientific">Acetobacterium tundrae</name>
    <dbReference type="NCBI Taxonomy" id="132932"/>
    <lineage>
        <taxon>Bacteria</taxon>
        <taxon>Bacillati</taxon>
        <taxon>Bacillota</taxon>
        <taxon>Clostridia</taxon>
        <taxon>Eubacteriales</taxon>
        <taxon>Eubacteriaceae</taxon>
        <taxon>Acetobacterium</taxon>
    </lineage>
</organism>
<dbReference type="PANTHER" id="PTHR11124">
    <property type="entry name" value="VACUOLAR SORTING PROTEIN VPS29"/>
    <property type="match status" value="1"/>
</dbReference>
<comment type="cofactor">
    <cofactor evidence="2">
        <name>a divalent metal cation</name>
        <dbReference type="ChEBI" id="CHEBI:60240"/>
    </cofactor>
</comment>
<accession>A0ABR6WKM9</accession>
<keyword evidence="5" id="KW-1185">Reference proteome</keyword>
<evidence type="ECO:0000313" key="4">
    <source>
        <dbReference type="EMBL" id="MBC3796677.1"/>
    </source>
</evidence>
<evidence type="ECO:0000256" key="1">
    <source>
        <dbReference type="ARBA" id="ARBA00008950"/>
    </source>
</evidence>
<comment type="caution">
    <text evidence="4">The sequence shown here is derived from an EMBL/GenBank/DDBJ whole genome shotgun (WGS) entry which is preliminary data.</text>
</comment>
<dbReference type="Gene3D" id="3.60.21.10">
    <property type="match status" value="1"/>
</dbReference>
<dbReference type="InterPro" id="IPR024654">
    <property type="entry name" value="Calcineurin-like_PHP_lpxH"/>
</dbReference>
<dbReference type="EMBL" id="WJBB01000006">
    <property type="protein sequence ID" value="MBC3796677.1"/>
    <property type="molecule type" value="Genomic_DNA"/>
</dbReference>
<reference evidence="4 5" key="1">
    <citation type="journal article" date="2020" name="mSystems">
        <title>Defining Genomic and Predicted Metabolic Features of the Acetobacterium Genus.</title>
        <authorList>
            <person name="Ross D.E."/>
            <person name="Marshall C.W."/>
            <person name="Gulliver D."/>
            <person name="May H.D."/>
            <person name="Norman R.S."/>
        </authorList>
    </citation>
    <scope>NUCLEOTIDE SEQUENCE [LARGE SCALE GENOMIC DNA]</scope>
    <source>
        <strain evidence="4 5">DSM 9173</strain>
    </source>
</reference>
<evidence type="ECO:0000259" key="3">
    <source>
        <dbReference type="Pfam" id="PF12850"/>
    </source>
</evidence>
<dbReference type="RefSeq" id="WP_148603392.1">
    <property type="nucleotide sequence ID" value="NZ_RXYB01000008.1"/>
</dbReference>
<dbReference type="InterPro" id="IPR029052">
    <property type="entry name" value="Metallo-depent_PP-like"/>
</dbReference>
<keyword evidence="2" id="KW-0479">Metal-binding</keyword>
<comment type="similarity">
    <text evidence="1 2">Belongs to the metallophosphoesterase superfamily. YfcE family.</text>
</comment>
<feature type="domain" description="Calcineurin-like phosphoesterase" evidence="3">
    <location>
        <begin position="1"/>
        <end position="148"/>
    </location>
</feature>
<proteinExistence type="inferred from homology"/>
<dbReference type="Proteomes" id="UP000653358">
    <property type="component" value="Unassembled WGS sequence"/>
</dbReference>
<evidence type="ECO:0000256" key="2">
    <source>
        <dbReference type="RuleBase" id="RU362039"/>
    </source>
</evidence>
<sequence length="163" mass="18105">MKVGVMSDSHGNFEALEKALNEMGQVDVIIHLGDYVEDALHLRTLTNIPIHILKGNLDFYAKEGSMDLETILGGFRFFACHGHKYGVKGDLNRLYHAGMERNAQVILFGHTHQAFIEDDGQTVIMNPGSVGAARMGDPESYGIITIENGDIDARIMPVWSYNR</sequence>
<name>A0ABR6WKM9_9FIRM</name>